<organism evidence="1 2">
    <name type="scientific">Sungouiella intermedia</name>
    <dbReference type="NCBI Taxonomy" id="45354"/>
    <lineage>
        <taxon>Eukaryota</taxon>
        <taxon>Fungi</taxon>
        <taxon>Dikarya</taxon>
        <taxon>Ascomycota</taxon>
        <taxon>Saccharomycotina</taxon>
        <taxon>Pichiomycetes</taxon>
        <taxon>Metschnikowiaceae</taxon>
        <taxon>Sungouiella</taxon>
    </lineage>
</organism>
<dbReference type="EMBL" id="LT635760">
    <property type="protein sequence ID" value="SGZ56529.1"/>
    <property type="molecule type" value="Genomic_DNA"/>
</dbReference>
<name>A0A1L0BYW9_9ASCO</name>
<keyword evidence="2" id="KW-1185">Reference proteome</keyword>
<dbReference type="AlphaFoldDB" id="A0A1L0BYW9"/>
<proteinExistence type="predicted"/>
<protein>
    <submittedName>
        <fullName evidence="1">CIC11C00000001679</fullName>
    </submittedName>
</protein>
<evidence type="ECO:0000313" key="2">
    <source>
        <dbReference type="Proteomes" id="UP000182334"/>
    </source>
</evidence>
<dbReference type="Proteomes" id="UP000182334">
    <property type="component" value="Chromosome V"/>
</dbReference>
<gene>
    <name evidence="1" type="ORF">SAMEA4029010_CIC11G00000001679</name>
</gene>
<accession>A0A1L0BYW9</accession>
<sequence>MVLDEVELELETKLEVKLESMLESSFKSKLESRFESVVEYSVGFDGLRVDWGSDCDSPETNWEQLGDGNNVEKRQADKIEIWAWQGAQPGRANPMTFITFGGEVHRLHALPERSTR</sequence>
<reference evidence="1 2" key="1">
    <citation type="submission" date="2016-10" db="EMBL/GenBank/DDBJ databases">
        <authorList>
            <person name="de Groot N.N."/>
        </authorList>
    </citation>
    <scope>NUCLEOTIDE SEQUENCE [LARGE SCALE GENOMIC DNA]</scope>
    <source>
        <strain evidence="1 2">CBS 141442</strain>
    </source>
</reference>
<evidence type="ECO:0000313" key="1">
    <source>
        <dbReference type="EMBL" id="SGZ56529.1"/>
    </source>
</evidence>